<feature type="chain" id="PRO_5007841677" description="TonB-dependent receptor plug domain-containing protein" evidence="1">
    <location>
        <begin position="22"/>
        <end position="273"/>
    </location>
</feature>
<proteinExistence type="predicted"/>
<comment type="caution">
    <text evidence="2">The sequence shown here is derived from an EMBL/GenBank/DDBJ whole genome shotgun (WGS) entry which is preliminary data.</text>
</comment>
<dbReference type="RefSeq" id="WP_066314206.1">
    <property type="nucleotide sequence ID" value="NZ_LQRT01000013.1"/>
</dbReference>
<reference evidence="2 3" key="1">
    <citation type="submission" date="2016-01" db="EMBL/GenBank/DDBJ databases">
        <title>The draft genome sequence of Aquimarina sp. RZW4-3-2.</title>
        <authorList>
            <person name="Wang Y."/>
        </authorList>
    </citation>
    <scope>NUCLEOTIDE SEQUENCE [LARGE SCALE GENOMIC DNA]</scope>
    <source>
        <strain evidence="2 3">RZW4-3-2</strain>
    </source>
</reference>
<organism evidence="2 3">
    <name type="scientific">Aquimarina aggregata</name>
    <dbReference type="NCBI Taxonomy" id="1642818"/>
    <lineage>
        <taxon>Bacteria</taxon>
        <taxon>Pseudomonadati</taxon>
        <taxon>Bacteroidota</taxon>
        <taxon>Flavobacteriia</taxon>
        <taxon>Flavobacteriales</taxon>
        <taxon>Flavobacteriaceae</taxon>
        <taxon>Aquimarina</taxon>
    </lineage>
</organism>
<name>A0A163AIT7_9FLAO</name>
<evidence type="ECO:0000256" key="1">
    <source>
        <dbReference type="SAM" id="SignalP"/>
    </source>
</evidence>
<keyword evidence="1" id="KW-0732">Signal</keyword>
<dbReference type="EMBL" id="LQRT01000013">
    <property type="protein sequence ID" value="KZS40572.1"/>
    <property type="molecule type" value="Genomic_DNA"/>
</dbReference>
<evidence type="ECO:0008006" key="4">
    <source>
        <dbReference type="Google" id="ProtNLM"/>
    </source>
</evidence>
<feature type="signal peptide" evidence="1">
    <location>
        <begin position="1"/>
        <end position="21"/>
    </location>
</feature>
<protein>
    <recommendedName>
        <fullName evidence="4">TonB-dependent receptor plug domain-containing protein</fullName>
    </recommendedName>
</protein>
<accession>A0A163AIT7</accession>
<keyword evidence="3" id="KW-1185">Reference proteome</keyword>
<sequence length="273" mass="30606">MKKWILLGMTVLGTLSLTASTSDSSKPLKISTKQSDEVTAVINKNTSEKELEDLKAFFAESGIELILKKIEYNNKNELTSLSIVLKKGNSKSQYSSSSNTPISEIKLGYKDGNLYISNSGVFDIAAWKSQSGFNHVQVDMDSIMKKHNFAFNFNFDEESDSLSINGNHFDFQKLKDQIMSSFTFEEDEDGAFTFNGQKLRPFQNGKHQKFNFIDNPDIEKLIIIDGKEVSFDTLDKLAKTDQLDKVDFLKPETAISIYGDKAKDGAIIATTKK</sequence>
<dbReference type="STRING" id="1642818.AWE51_06385"/>
<dbReference type="Proteomes" id="UP000076715">
    <property type="component" value="Unassembled WGS sequence"/>
</dbReference>
<dbReference type="OrthoDB" id="1158736at2"/>
<gene>
    <name evidence="2" type="ORF">AWE51_06385</name>
</gene>
<evidence type="ECO:0000313" key="3">
    <source>
        <dbReference type="Proteomes" id="UP000076715"/>
    </source>
</evidence>
<dbReference type="AlphaFoldDB" id="A0A163AIT7"/>
<evidence type="ECO:0000313" key="2">
    <source>
        <dbReference type="EMBL" id="KZS40572.1"/>
    </source>
</evidence>